<sequence>MFLVKNTVKIKQFSRCLGSVARFPVGQVAEKSVSASSALCGQRFLGAPLWSPAASVAGNAIVARCGQNKVQLRGISTDEHQSSHPPKRKLPMLMDFPQLVWPSVIKTIRNWIMVHFIIRPYFDREFSLPDFVQGAKQALQACSDTTPRIGLRNNIMSIITDRIVFLGRR</sequence>
<reference evidence="2" key="2">
    <citation type="submission" date="2020-05" db="UniProtKB">
        <authorList>
            <consortium name="EnsemblMetazoa"/>
        </authorList>
    </citation>
    <scope>IDENTIFICATION</scope>
</reference>
<dbReference type="GO" id="GO:0043022">
    <property type="term" value="F:ribosome binding"/>
    <property type="evidence" value="ECO:0007669"/>
    <property type="project" value="TreeGrafter"/>
</dbReference>
<name>A0A084W8K3_ANOSI</name>
<dbReference type="OrthoDB" id="7249367at2759"/>
<accession>A0A084W8K3</accession>
<dbReference type="EnsemblMetazoa" id="ASIC014556-RA">
    <property type="protein sequence ID" value="ASIC014556-PA"/>
    <property type="gene ID" value="ASIC014556"/>
</dbReference>
<dbReference type="STRING" id="74873.A0A084W8K3"/>
<dbReference type="PANTHER" id="PTHR13333">
    <property type="entry name" value="M-AAA PROTEASE-INTERACTING PROTEIN 1, MITOCHONDRIAL"/>
    <property type="match status" value="1"/>
</dbReference>
<keyword evidence="3" id="KW-1185">Reference proteome</keyword>
<dbReference type="VEuPathDB" id="VectorBase:ASIS003834"/>
<dbReference type="Proteomes" id="UP000030765">
    <property type="component" value="Unassembled WGS sequence"/>
</dbReference>
<protein>
    <submittedName>
        <fullName evidence="1">AGAP009891-PA-like protein</fullName>
    </submittedName>
</protein>
<gene>
    <name evidence="1" type="ORF">ZHAS_00014556</name>
</gene>
<dbReference type="EMBL" id="ATLV01021485">
    <property type="status" value="NOT_ANNOTATED_CDS"/>
    <property type="molecule type" value="Genomic_DNA"/>
</dbReference>
<evidence type="ECO:0000313" key="1">
    <source>
        <dbReference type="EMBL" id="KFB46547.1"/>
    </source>
</evidence>
<reference evidence="1 3" key="1">
    <citation type="journal article" date="2014" name="BMC Genomics">
        <title>Genome sequence of Anopheles sinensis provides insight into genetics basis of mosquito competence for malaria parasites.</title>
        <authorList>
            <person name="Zhou D."/>
            <person name="Zhang D."/>
            <person name="Ding G."/>
            <person name="Shi L."/>
            <person name="Hou Q."/>
            <person name="Ye Y."/>
            <person name="Xu Y."/>
            <person name="Zhou H."/>
            <person name="Xiong C."/>
            <person name="Li S."/>
            <person name="Yu J."/>
            <person name="Hong S."/>
            <person name="Yu X."/>
            <person name="Zou P."/>
            <person name="Chen C."/>
            <person name="Chang X."/>
            <person name="Wang W."/>
            <person name="Lv Y."/>
            <person name="Sun Y."/>
            <person name="Ma L."/>
            <person name="Shen B."/>
            <person name="Zhu C."/>
        </authorList>
    </citation>
    <scope>NUCLEOTIDE SEQUENCE [LARGE SCALE GENOMIC DNA]</scope>
</reference>
<dbReference type="GO" id="GO:0032979">
    <property type="term" value="P:protein insertion into mitochondrial inner membrane from matrix"/>
    <property type="evidence" value="ECO:0007669"/>
    <property type="project" value="TreeGrafter"/>
</dbReference>
<dbReference type="EMBL" id="KE525319">
    <property type="protein sequence ID" value="KFB46547.1"/>
    <property type="molecule type" value="Genomic_DNA"/>
</dbReference>
<evidence type="ECO:0000313" key="3">
    <source>
        <dbReference type="Proteomes" id="UP000030765"/>
    </source>
</evidence>
<proteinExistence type="predicted"/>
<dbReference type="GO" id="GO:0005743">
    <property type="term" value="C:mitochondrial inner membrane"/>
    <property type="evidence" value="ECO:0007669"/>
    <property type="project" value="TreeGrafter"/>
</dbReference>
<organism evidence="1">
    <name type="scientific">Anopheles sinensis</name>
    <name type="common">Mosquito</name>
    <dbReference type="NCBI Taxonomy" id="74873"/>
    <lineage>
        <taxon>Eukaryota</taxon>
        <taxon>Metazoa</taxon>
        <taxon>Ecdysozoa</taxon>
        <taxon>Arthropoda</taxon>
        <taxon>Hexapoda</taxon>
        <taxon>Insecta</taxon>
        <taxon>Pterygota</taxon>
        <taxon>Neoptera</taxon>
        <taxon>Endopterygota</taxon>
        <taxon>Diptera</taxon>
        <taxon>Nematocera</taxon>
        <taxon>Culicoidea</taxon>
        <taxon>Culicidae</taxon>
        <taxon>Anophelinae</taxon>
        <taxon>Anopheles</taxon>
    </lineage>
</organism>
<dbReference type="PANTHER" id="PTHR13333:SF5">
    <property type="entry name" value="M-AAA PROTEASE-INTERACTING PROTEIN 1, MITOCHONDRIAL"/>
    <property type="match status" value="1"/>
</dbReference>
<dbReference type="VEuPathDB" id="VectorBase:ASIC014556"/>
<evidence type="ECO:0000313" key="2">
    <source>
        <dbReference type="EnsemblMetazoa" id="ASIC014556-PA"/>
    </source>
</evidence>
<dbReference type="AlphaFoldDB" id="A0A084W8K3"/>